<feature type="compositionally biased region" description="Basic and acidic residues" evidence="1">
    <location>
        <begin position="242"/>
        <end position="256"/>
    </location>
</feature>
<feature type="compositionally biased region" description="Low complexity" evidence="1">
    <location>
        <begin position="72"/>
        <end position="93"/>
    </location>
</feature>
<comment type="caution">
    <text evidence="2">The sequence shown here is derived from an EMBL/GenBank/DDBJ whole genome shotgun (WGS) entry which is preliminary data.</text>
</comment>
<evidence type="ECO:0000313" key="3">
    <source>
        <dbReference type="Proteomes" id="UP001530315"/>
    </source>
</evidence>
<feature type="region of interest" description="Disordered" evidence="1">
    <location>
        <begin position="223"/>
        <end position="290"/>
    </location>
</feature>
<reference evidence="2 3" key="1">
    <citation type="submission" date="2024-10" db="EMBL/GenBank/DDBJ databases">
        <title>Updated reference genomes for cyclostephanoid diatoms.</title>
        <authorList>
            <person name="Roberts W.R."/>
            <person name="Alverson A.J."/>
        </authorList>
    </citation>
    <scope>NUCLEOTIDE SEQUENCE [LARGE SCALE GENOMIC DNA]</scope>
    <source>
        <strain evidence="2 3">AJA276-08</strain>
    </source>
</reference>
<evidence type="ECO:0000313" key="2">
    <source>
        <dbReference type="EMBL" id="KAL3789136.1"/>
    </source>
</evidence>
<keyword evidence="3" id="KW-1185">Reference proteome</keyword>
<protein>
    <submittedName>
        <fullName evidence="2">Uncharacterized protein</fullName>
    </submittedName>
</protein>
<gene>
    <name evidence="2" type="ORF">ACHAW5_007072</name>
</gene>
<feature type="region of interest" description="Disordered" evidence="1">
    <location>
        <begin position="48"/>
        <end position="199"/>
    </location>
</feature>
<feature type="compositionally biased region" description="Low complexity" evidence="1">
    <location>
        <begin position="488"/>
        <end position="502"/>
    </location>
</feature>
<evidence type="ECO:0000256" key="1">
    <source>
        <dbReference type="SAM" id="MobiDB-lite"/>
    </source>
</evidence>
<feature type="region of interest" description="Disordered" evidence="1">
    <location>
        <begin position="475"/>
        <end position="553"/>
    </location>
</feature>
<dbReference type="EMBL" id="JALLAZ020000697">
    <property type="protein sequence ID" value="KAL3789136.1"/>
    <property type="molecule type" value="Genomic_DNA"/>
</dbReference>
<feature type="region of interest" description="Disordered" evidence="1">
    <location>
        <begin position="1"/>
        <end position="36"/>
    </location>
</feature>
<dbReference type="AlphaFoldDB" id="A0ABD3PP41"/>
<name>A0ABD3PP41_9STRA</name>
<proteinExistence type="predicted"/>
<feature type="compositionally biased region" description="Low complexity" evidence="1">
    <location>
        <begin position="103"/>
        <end position="121"/>
    </location>
</feature>
<dbReference type="SUPFAM" id="SSF101447">
    <property type="entry name" value="Formin homology 2 domain (FH2 domain)"/>
    <property type="match status" value="1"/>
</dbReference>
<accession>A0ABD3PP41</accession>
<feature type="compositionally biased region" description="Basic and acidic residues" evidence="1">
    <location>
        <begin position="531"/>
        <end position="553"/>
    </location>
</feature>
<organism evidence="2 3">
    <name type="scientific">Stephanodiscus triporus</name>
    <dbReference type="NCBI Taxonomy" id="2934178"/>
    <lineage>
        <taxon>Eukaryota</taxon>
        <taxon>Sar</taxon>
        <taxon>Stramenopiles</taxon>
        <taxon>Ochrophyta</taxon>
        <taxon>Bacillariophyta</taxon>
        <taxon>Coscinodiscophyceae</taxon>
        <taxon>Thalassiosirophycidae</taxon>
        <taxon>Stephanodiscales</taxon>
        <taxon>Stephanodiscaceae</taxon>
        <taxon>Stephanodiscus</taxon>
    </lineage>
</organism>
<feature type="compositionally biased region" description="Basic and acidic residues" evidence="1">
    <location>
        <begin position="506"/>
        <end position="520"/>
    </location>
</feature>
<feature type="compositionally biased region" description="Pro residues" evidence="1">
    <location>
        <begin position="52"/>
        <end position="71"/>
    </location>
</feature>
<feature type="compositionally biased region" description="Acidic residues" evidence="1">
    <location>
        <begin position="270"/>
        <end position="285"/>
    </location>
</feature>
<feature type="compositionally biased region" description="Basic and acidic residues" evidence="1">
    <location>
        <begin position="170"/>
        <end position="180"/>
    </location>
</feature>
<dbReference type="Proteomes" id="UP001530315">
    <property type="component" value="Unassembled WGS sequence"/>
</dbReference>
<sequence length="644" mass="70469">MAPPPSSAIRRPRSTKRCDGACGMTKPEDGYSISMWSRGPRRKRLCLVCSRLPPPPPSAPPPPPPPPPPPSVAGSAVAISTSTTTTTATSSVDARSRGRKRGASSSSTVTTTAAADVAGLVDDARMAHDAPSPRSRRRRRQMTADGDPPPRAAAVDDDVRHPPPDAPRPGNDDVRPRVRGEAAAAAAAARGGRTRPCMCRRPSACRELLRRWARLGDRRRVGHVRLPSSSSRRRRSGGEGTRPPDTKAGRHVDAFRRVAHRVLGGRDGGEGDDDDDDDDDDEADDDGRPRRRRRRCERIAMVHFHPSIVPYLLRDAEGVSAADVGAGGCGGARRITSDRWRVPLDVGNAIGYSIEADGCPDPDSNDAITYFAVPNYDHKSALADVERAEVEFEDRTRAIRAEDEILTREAMVDPGKLVVRMRDLRRAYALSTSENAELRERLRWEETTRTAMAARASRLQRGIERMARRLERLEKIVKGNSSSGGGRRNPSSSSSCKNNRNSAGEIYKDATGRSLAREEEINSGVEGSPDAENRDRSAEAVKDGRGGRRWSDSRMDRAVEAKWRDPDLSAEEALRMGGYVFPKSSDNADGKKGVVDSDNVSIAQRKNNLLRRLRLRRNAVAGREDSGRDVGVYLDESNKAREKC</sequence>